<dbReference type="GO" id="GO:0048038">
    <property type="term" value="F:quinone binding"/>
    <property type="evidence" value="ECO:0007669"/>
    <property type="project" value="InterPro"/>
</dbReference>
<sequence>AFCQAIEKISGVSVPSRANAIRVALCELERITMHIHDLANIAGMGTGYTLMAANGFRIKERLMRLSQDLLGNRFWRGVIMPGGVTRDWSKEECDLIDRVVTEAVKEMQELIKMAMQSDGLRERLETSGVLKHDAAIAYGAVGLPARASGVMRDVRSHHPYASYPEVSWNIVSAVNGDVYARYRCRIDELNVSLRILQEALYLHQGTSVAVDVQLQDGSALSAVESWRGEILTAVHLKEGKIERCMPRDPSFCNWALFGELGPGNIVPDFPLCNKSLNLSYSGTDM</sequence>
<dbReference type="EMBL" id="PFWU01000012">
    <property type="protein sequence ID" value="PJA46060.1"/>
    <property type="molecule type" value="Genomic_DNA"/>
</dbReference>
<name>A0A2M7XDU7_9BACT</name>
<evidence type="ECO:0000256" key="1">
    <source>
        <dbReference type="ARBA" id="ARBA00023002"/>
    </source>
</evidence>
<dbReference type="InterPro" id="IPR029014">
    <property type="entry name" value="NiFe-Hase_large"/>
</dbReference>
<feature type="non-terminal residue" evidence="3">
    <location>
        <position position="1"/>
    </location>
</feature>
<proteinExistence type="predicted"/>
<keyword evidence="1" id="KW-0560">Oxidoreductase</keyword>
<dbReference type="PANTHER" id="PTHR43485">
    <property type="entry name" value="HYDROGENASE-4 COMPONENT G"/>
    <property type="match status" value="1"/>
</dbReference>
<dbReference type="GO" id="GO:0016651">
    <property type="term" value="F:oxidoreductase activity, acting on NAD(P)H"/>
    <property type="evidence" value="ECO:0007669"/>
    <property type="project" value="InterPro"/>
</dbReference>
<comment type="caution">
    <text evidence="3">The sequence shown here is derived from an EMBL/GenBank/DDBJ whole genome shotgun (WGS) entry which is preliminary data.</text>
</comment>
<organism evidence="3 4">
    <name type="scientific">Candidatus Uhrbacteria bacterium CG_4_9_14_3_um_filter_50_9</name>
    <dbReference type="NCBI Taxonomy" id="1975035"/>
    <lineage>
        <taxon>Bacteria</taxon>
        <taxon>Candidatus Uhriibacteriota</taxon>
    </lineage>
</organism>
<accession>A0A2M7XDU7</accession>
<protein>
    <submittedName>
        <fullName evidence="3">NADH-quinone oxidoreductase subunit F</fullName>
    </submittedName>
</protein>
<dbReference type="AlphaFoldDB" id="A0A2M7XDU7"/>
<dbReference type="PANTHER" id="PTHR43485:SF1">
    <property type="entry name" value="FORMATE HYDROGENLYASE SUBUNIT 5-RELATED"/>
    <property type="match status" value="1"/>
</dbReference>
<dbReference type="Gene3D" id="1.10.645.10">
    <property type="entry name" value="Cytochrome-c3 Hydrogenase, chain B"/>
    <property type="match status" value="1"/>
</dbReference>
<evidence type="ECO:0000313" key="3">
    <source>
        <dbReference type="EMBL" id="PJA46060.1"/>
    </source>
</evidence>
<gene>
    <name evidence="3" type="ORF">CO174_01155</name>
</gene>
<dbReference type="Proteomes" id="UP000229385">
    <property type="component" value="Unassembled WGS sequence"/>
</dbReference>
<dbReference type="GO" id="GO:0051287">
    <property type="term" value="F:NAD binding"/>
    <property type="evidence" value="ECO:0007669"/>
    <property type="project" value="InterPro"/>
</dbReference>
<evidence type="ECO:0000313" key="4">
    <source>
        <dbReference type="Proteomes" id="UP000229385"/>
    </source>
</evidence>
<feature type="domain" description="NADH-quinone oxidoreductase subunit D" evidence="2">
    <location>
        <begin position="50"/>
        <end position="204"/>
    </location>
</feature>
<evidence type="ECO:0000259" key="2">
    <source>
        <dbReference type="Pfam" id="PF00346"/>
    </source>
</evidence>
<dbReference type="InterPro" id="IPR052197">
    <property type="entry name" value="ComplexI_49kDa-like"/>
</dbReference>
<dbReference type="InterPro" id="IPR001135">
    <property type="entry name" value="NADH_Q_OxRdtase_suD"/>
</dbReference>
<dbReference type="Pfam" id="PF00346">
    <property type="entry name" value="Complex1_49kDa"/>
    <property type="match status" value="1"/>
</dbReference>
<dbReference type="SUPFAM" id="SSF56762">
    <property type="entry name" value="HydB/Nqo4-like"/>
    <property type="match status" value="1"/>
</dbReference>
<reference evidence="4" key="1">
    <citation type="submission" date="2017-09" db="EMBL/GenBank/DDBJ databases">
        <title>Depth-based differentiation of microbial function through sediment-hosted aquifers and enrichment of novel symbionts in the deep terrestrial subsurface.</title>
        <authorList>
            <person name="Probst A.J."/>
            <person name="Ladd B."/>
            <person name="Jarett J.K."/>
            <person name="Geller-Mcgrath D.E."/>
            <person name="Sieber C.M.K."/>
            <person name="Emerson J.B."/>
            <person name="Anantharaman K."/>
            <person name="Thomas B.C."/>
            <person name="Malmstrom R."/>
            <person name="Stieglmeier M."/>
            <person name="Klingl A."/>
            <person name="Woyke T."/>
            <person name="Ryan C.M."/>
            <person name="Banfield J.F."/>
        </authorList>
    </citation>
    <scope>NUCLEOTIDE SEQUENCE [LARGE SCALE GENOMIC DNA]</scope>
</reference>